<proteinExistence type="predicted"/>
<dbReference type="KEGG" id="ehx:EMIHUDRAFT_430688"/>
<keyword evidence="1" id="KW-0812">Transmembrane</keyword>
<evidence type="ECO:0008006" key="4">
    <source>
        <dbReference type="Google" id="ProtNLM"/>
    </source>
</evidence>
<evidence type="ECO:0000313" key="2">
    <source>
        <dbReference type="EnsemblProtists" id="EOD19892"/>
    </source>
</evidence>
<accession>A0A0D3J8Q7</accession>
<dbReference type="PANTHER" id="PTHR33219">
    <property type="entry name" value="YLMG HOMOLOG PROTEIN 2, CHLOROPLASTIC"/>
    <property type="match status" value="1"/>
</dbReference>
<dbReference type="GO" id="GO:0016020">
    <property type="term" value="C:membrane"/>
    <property type="evidence" value="ECO:0007669"/>
    <property type="project" value="InterPro"/>
</dbReference>
<reference evidence="3" key="1">
    <citation type="journal article" date="2013" name="Nature">
        <title>Pan genome of the phytoplankton Emiliania underpins its global distribution.</title>
        <authorList>
            <person name="Read B.A."/>
            <person name="Kegel J."/>
            <person name="Klute M.J."/>
            <person name="Kuo A."/>
            <person name="Lefebvre S.C."/>
            <person name="Maumus F."/>
            <person name="Mayer C."/>
            <person name="Miller J."/>
            <person name="Monier A."/>
            <person name="Salamov A."/>
            <person name="Young J."/>
            <person name="Aguilar M."/>
            <person name="Claverie J.M."/>
            <person name="Frickenhaus S."/>
            <person name="Gonzalez K."/>
            <person name="Herman E.K."/>
            <person name="Lin Y.C."/>
            <person name="Napier J."/>
            <person name="Ogata H."/>
            <person name="Sarno A.F."/>
            <person name="Shmutz J."/>
            <person name="Schroeder D."/>
            <person name="de Vargas C."/>
            <person name="Verret F."/>
            <person name="von Dassow P."/>
            <person name="Valentin K."/>
            <person name="Van de Peer Y."/>
            <person name="Wheeler G."/>
            <person name="Dacks J.B."/>
            <person name="Delwiche C.F."/>
            <person name="Dyhrman S.T."/>
            <person name="Glockner G."/>
            <person name="John U."/>
            <person name="Richards T."/>
            <person name="Worden A.Z."/>
            <person name="Zhang X."/>
            <person name="Grigoriev I.V."/>
            <person name="Allen A.E."/>
            <person name="Bidle K."/>
            <person name="Borodovsky M."/>
            <person name="Bowler C."/>
            <person name="Brownlee C."/>
            <person name="Cock J.M."/>
            <person name="Elias M."/>
            <person name="Gladyshev V.N."/>
            <person name="Groth M."/>
            <person name="Guda C."/>
            <person name="Hadaegh A."/>
            <person name="Iglesias-Rodriguez M.D."/>
            <person name="Jenkins J."/>
            <person name="Jones B.M."/>
            <person name="Lawson T."/>
            <person name="Leese F."/>
            <person name="Lindquist E."/>
            <person name="Lobanov A."/>
            <person name="Lomsadze A."/>
            <person name="Malik S.B."/>
            <person name="Marsh M.E."/>
            <person name="Mackinder L."/>
            <person name="Mock T."/>
            <person name="Mueller-Roeber B."/>
            <person name="Pagarete A."/>
            <person name="Parker M."/>
            <person name="Probert I."/>
            <person name="Quesneville H."/>
            <person name="Raines C."/>
            <person name="Rensing S.A."/>
            <person name="Riano-Pachon D.M."/>
            <person name="Richier S."/>
            <person name="Rokitta S."/>
            <person name="Shiraiwa Y."/>
            <person name="Soanes D.M."/>
            <person name="van der Giezen M."/>
            <person name="Wahlund T.M."/>
            <person name="Williams B."/>
            <person name="Wilson W."/>
            <person name="Wolfe G."/>
            <person name="Wurch L.L."/>
        </authorList>
    </citation>
    <scope>NUCLEOTIDE SEQUENCE</scope>
</reference>
<dbReference type="EnsemblProtists" id="EOD19892">
    <property type="protein sequence ID" value="EOD19892"/>
    <property type="gene ID" value="EMIHUDRAFT_430688"/>
</dbReference>
<reference evidence="2" key="2">
    <citation type="submission" date="2024-10" db="UniProtKB">
        <authorList>
            <consortium name="EnsemblProtists"/>
        </authorList>
    </citation>
    <scope>IDENTIFICATION</scope>
</reference>
<dbReference type="STRING" id="2903.R1CC06"/>
<dbReference type="InterPro" id="IPR003425">
    <property type="entry name" value="CCB3/YggT"/>
</dbReference>
<dbReference type="eggNOG" id="ENOG502S21M">
    <property type="taxonomic scope" value="Eukaryota"/>
</dbReference>
<feature type="transmembrane region" description="Helical" evidence="1">
    <location>
        <begin position="20"/>
        <end position="39"/>
    </location>
</feature>
<dbReference type="Pfam" id="PF02325">
    <property type="entry name" value="CCB3_YggT"/>
    <property type="match status" value="1"/>
</dbReference>
<organism evidence="2 3">
    <name type="scientific">Emiliania huxleyi (strain CCMP1516)</name>
    <dbReference type="NCBI Taxonomy" id="280463"/>
    <lineage>
        <taxon>Eukaryota</taxon>
        <taxon>Haptista</taxon>
        <taxon>Haptophyta</taxon>
        <taxon>Prymnesiophyceae</taxon>
        <taxon>Isochrysidales</taxon>
        <taxon>Noelaerhabdaceae</taxon>
        <taxon>Emiliania</taxon>
    </lineage>
</organism>
<evidence type="ECO:0000313" key="3">
    <source>
        <dbReference type="Proteomes" id="UP000013827"/>
    </source>
</evidence>
<dbReference type="PANTHER" id="PTHR33219:SF14">
    <property type="entry name" value="PROTEIN COFACTOR ASSEMBLY OF COMPLEX C SUBUNIT B CCB3, CHLOROPLASTIC-RELATED"/>
    <property type="match status" value="1"/>
</dbReference>
<keyword evidence="1" id="KW-1133">Transmembrane helix</keyword>
<dbReference type="AlphaFoldDB" id="A0A0D3J8Q7"/>
<protein>
    <recommendedName>
        <fullName evidence="4">YggT family protein</fullName>
    </recommendedName>
</protein>
<name>A0A0D3J8Q7_EMIH1</name>
<sequence>MMVALPAGAADVAWVGPTKAVLSPLFAVYTLLFLFRTVLSWFPKYNLNAFPYNVAAWPTEPLLRATRRLIPPVAGVDITPIVWVAVISFFSEARSLALSNRRPSLSRHPLREVPTPTTARARRHLASSPTRLAACADPARAAGPPNDCAKEGRLLTLTHVAVAHSHHASSPGLGAFLWLPHSVQTREFCDEQACDVRPD</sequence>
<dbReference type="PaxDb" id="2903-EOD19892"/>
<keyword evidence="1" id="KW-0472">Membrane</keyword>
<dbReference type="HOGENOM" id="CLU_1374466_0_0_1"/>
<evidence type="ECO:0000256" key="1">
    <source>
        <dbReference type="SAM" id="Phobius"/>
    </source>
</evidence>
<keyword evidence="3" id="KW-1185">Reference proteome</keyword>
<dbReference type="RefSeq" id="XP_005772321.1">
    <property type="nucleotide sequence ID" value="XM_005772264.1"/>
</dbReference>
<dbReference type="GeneID" id="17265437"/>
<dbReference type="Proteomes" id="UP000013827">
    <property type="component" value="Unassembled WGS sequence"/>
</dbReference>